<feature type="compositionally biased region" description="Low complexity" evidence="1">
    <location>
        <begin position="520"/>
        <end position="530"/>
    </location>
</feature>
<sequence length="572" mass="64801">MKNTSKHKNSSSSSSSNGNGNGSNYNKGHVQKEGIFTIQFLRWTFVHLSIACLFHLCYRGNSSISSSSININTGVHVQSLRQVQMDADAPTVRRIRIPQHQSRQKKPLPPVPKFVVNPLYKKEQDRIDAFAAKDPAAQCARYGVEPLGDKQKQSKRRIFFGSMLANENTEVLVAHAVEVYNKYDVVALVESNTTHSAAARTMNYGPGSMPARTLMESEFFGNADTTKVLIDYWRLDEPNLQGMNREVEQRNVIWKMWVDQGMAPWDIGIMADLDEVVSRDFLNALKNCDFPKMRHNPNKRPSCQTPKMCLSTMQFEGSPLCVKETEWYHPDVILGHCVLGVGDNQGRATPRRVHTIGGDRRIPAGARTGNWGATDYKKYPKDVLAYQRFPLWDGRDMREINGNADTLVDFVDEFRPGRVEKKAVYGTSYHFHNWFRDLAVLRHKYQTYGHPNSNAGGLVLSKIQGDLDMMVRCARELGNDPPEAIGTPPENGYNYYTTNRLLPLPSAASKEAEHKNSDANTNTNTDTNTNHMFTLGGNRPIFFLNRTYVEERHALIQQLIRNDEKQHGSNYK</sequence>
<dbReference type="GO" id="GO:0016020">
    <property type="term" value="C:membrane"/>
    <property type="evidence" value="ECO:0007669"/>
    <property type="project" value="InterPro"/>
</dbReference>
<dbReference type="AlphaFoldDB" id="A0A7S4EPJ5"/>
<dbReference type="PANTHER" id="PTHR12224">
    <property type="entry name" value="BETA-1,4-MANNOSYL-GLYCOPROTEIN BETA-1,4-N-ACETYLGLUCOSAMINYL-TRANSFERASE"/>
    <property type="match status" value="1"/>
</dbReference>
<protein>
    <submittedName>
        <fullName evidence="2">Uncharacterized protein</fullName>
    </submittedName>
</protein>
<feature type="region of interest" description="Disordered" evidence="1">
    <location>
        <begin position="508"/>
        <end position="530"/>
    </location>
</feature>
<reference evidence="2" key="1">
    <citation type="submission" date="2021-01" db="EMBL/GenBank/DDBJ databases">
        <authorList>
            <person name="Corre E."/>
            <person name="Pelletier E."/>
            <person name="Niang G."/>
            <person name="Scheremetjew M."/>
            <person name="Finn R."/>
            <person name="Kale V."/>
            <person name="Holt S."/>
            <person name="Cochrane G."/>
            <person name="Meng A."/>
            <person name="Brown T."/>
            <person name="Cohen L."/>
        </authorList>
    </citation>
    <scope>NUCLEOTIDE SEQUENCE</scope>
    <source>
        <strain evidence="2">10249 10 AB</strain>
    </source>
</reference>
<proteinExistence type="predicted"/>
<evidence type="ECO:0000313" key="2">
    <source>
        <dbReference type="EMBL" id="CAE0727388.1"/>
    </source>
</evidence>
<gene>
    <name evidence="2" type="ORF">PAUS00366_LOCUS20171</name>
</gene>
<dbReference type="InterPro" id="IPR006813">
    <property type="entry name" value="Glyco_trans_17"/>
</dbReference>
<organism evidence="2">
    <name type="scientific">Pseudo-nitzschia australis</name>
    <dbReference type="NCBI Taxonomy" id="44445"/>
    <lineage>
        <taxon>Eukaryota</taxon>
        <taxon>Sar</taxon>
        <taxon>Stramenopiles</taxon>
        <taxon>Ochrophyta</taxon>
        <taxon>Bacillariophyta</taxon>
        <taxon>Bacillariophyceae</taxon>
        <taxon>Bacillariophycidae</taxon>
        <taxon>Bacillariales</taxon>
        <taxon>Bacillariaceae</taxon>
        <taxon>Pseudo-nitzschia</taxon>
    </lineage>
</organism>
<dbReference type="PANTHER" id="PTHR12224:SF0">
    <property type="entry name" value="BETA-1,4-MANNOSYL-GLYCOPROTEIN 4-BETA-N-ACETYLGLUCOSAMINYLTRANSFERASE"/>
    <property type="match status" value="1"/>
</dbReference>
<feature type="compositionally biased region" description="Low complexity" evidence="1">
    <location>
        <begin position="10"/>
        <end position="26"/>
    </location>
</feature>
<dbReference type="GO" id="GO:0003830">
    <property type="term" value="F:beta-1,4-mannosylglycoprotein 4-beta-N-acetylglucosaminyltransferase activity"/>
    <property type="evidence" value="ECO:0007669"/>
    <property type="project" value="InterPro"/>
</dbReference>
<dbReference type="EMBL" id="HBIX01030298">
    <property type="protein sequence ID" value="CAE0727388.1"/>
    <property type="molecule type" value="Transcribed_RNA"/>
</dbReference>
<name>A0A7S4EPJ5_9STRA</name>
<dbReference type="GO" id="GO:0006044">
    <property type="term" value="P:N-acetylglucosamine metabolic process"/>
    <property type="evidence" value="ECO:0007669"/>
    <property type="project" value="TreeGrafter"/>
</dbReference>
<dbReference type="Pfam" id="PF04724">
    <property type="entry name" value="Glyco_transf_17"/>
    <property type="match status" value="1"/>
</dbReference>
<feature type="region of interest" description="Disordered" evidence="1">
    <location>
        <begin position="1"/>
        <end position="26"/>
    </location>
</feature>
<evidence type="ECO:0000256" key="1">
    <source>
        <dbReference type="SAM" id="MobiDB-lite"/>
    </source>
</evidence>
<accession>A0A7S4EPJ5</accession>